<dbReference type="Proteomes" id="UP000596661">
    <property type="component" value="Chromosome 1"/>
</dbReference>
<keyword evidence="2" id="KW-1185">Reference proteome</keyword>
<accession>A0A803NKK5</accession>
<reference evidence="1" key="2">
    <citation type="submission" date="2021-03" db="UniProtKB">
        <authorList>
            <consortium name="EnsemblPlants"/>
        </authorList>
    </citation>
    <scope>IDENTIFICATION</scope>
</reference>
<organism evidence="1 2">
    <name type="scientific">Cannabis sativa</name>
    <name type="common">Hemp</name>
    <name type="synonym">Marijuana</name>
    <dbReference type="NCBI Taxonomy" id="3483"/>
    <lineage>
        <taxon>Eukaryota</taxon>
        <taxon>Viridiplantae</taxon>
        <taxon>Streptophyta</taxon>
        <taxon>Embryophyta</taxon>
        <taxon>Tracheophyta</taxon>
        <taxon>Spermatophyta</taxon>
        <taxon>Magnoliopsida</taxon>
        <taxon>eudicotyledons</taxon>
        <taxon>Gunneridae</taxon>
        <taxon>Pentapetalae</taxon>
        <taxon>rosids</taxon>
        <taxon>fabids</taxon>
        <taxon>Rosales</taxon>
        <taxon>Cannabaceae</taxon>
        <taxon>Cannabis</taxon>
    </lineage>
</organism>
<dbReference type="AlphaFoldDB" id="A0A803NKK5"/>
<reference evidence="1" key="1">
    <citation type="submission" date="2018-11" db="EMBL/GenBank/DDBJ databases">
        <authorList>
            <person name="Grassa J C."/>
        </authorList>
    </citation>
    <scope>NUCLEOTIDE SEQUENCE [LARGE SCALE GENOMIC DNA]</scope>
</reference>
<dbReference type="Gramene" id="evm.model.01.2294">
    <property type="protein sequence ID" value="cds.evm.model.01.2294"/>
    <property type="gene ID" value="evm.TU.01.2294"/>
</dbReference>
<dbReference type="EnsemblPlants" id="evm.model.01.2294">
    <property type="protein sequence ID" value="cds.evm.model.01.2294"/>
    <property type="gene ID" value="evm.TU.01.2294"/>
</dbReference>
<protein>
    <submittedName>
        <fullName evidence="1">Uncharacterized protein</fullName>
    </submittedName>
</protein>
<evidence type="ECO:0000313" key="1">
    <source>
        <dbReference type="EnsemblPlants" id="cds.evm.model.01.2294"/>
    </source>
</evidence>
<name>A0A803NKK5_CANSA</name>
<dbReference type="EMBL" id="UZAU01000068">
    <property type="status" value="NOT_ANNOTATED_CDS"/>
    <property type="molecule type" value="Genomic_DNA"/>
</dbReference>
<sequence>MDWPPWPPPWLAALESHHGSSGHGSLKASVANGLLDPRPERVISSMQIERLTSLMHVTLVASSRGPRGVGAPMIKEDQISLGFYVHEPFKCPNYWDNDGCTKRTTTGSYGSNIGKATWGRLTGLKIKF</sequence>
<proteinExistence type="predicted"/>
<evidence type="ECO:0000313" key="2">
    <source>
        <dbReference type="Proteomes" id="UP000596661"/>
    </source>
</evidence>